<dbReference type="Pfam" id="PF00593">
    <property type="entry name" value="TonB_dep_Rec_b-barrel"/>
    <property type="match status" value="1"/>
</dbReference>
<evidence type="ECO:0000256" key="2">
    <source>
        <dbReference type="ARBA" id="ARBA00022448"/>
    </source>
</evidence>
<evidence type="ECO:0000313" key="18">
    <source>
        <dbReference type="Proteomes" id="UP000193420"/>
    </source>
</evidence>
<keyword evidence="6" id="KW-0408">Iron</keyword>
<keyword evidence="10 11" id="KW-0998">Cell outer membrane</keyword>
<evidence type="ECO:0000256" key="13">
    <source>
        <dbReference type="SAM" id="MobiDB-lite"/>
    </source>
</evidence>
<feature type="signal peptide" evidence="14">
    <location>
        <begin position="1"/>
        <end position="22"/>
    </location>
</feature>
<feature type="domain" description="TonB-dependent receptor plug" evidence="16">
    <location>
        <begin position="119"/>
        <end position="243"/>
    </location>
</feature>
<dbReference type="EMBL" id="FXAO01000005">
    <property type="protein sequence ID" value="SMG38317.1"/>
    <property type="molecule type" value="Genomic_DNA"/>
</dbReference>
<keyword evidence="3 11" id="KW-1134">Transmembrane beta strand</keyword>
<keyword evidence="9 11" id="KW-0472">Membrane</keyword>
<evidence type="ECO:0000256" key="8">
    <source>
        <dbReference type="ARBA" id="ARBA00023077"/>
    </source>
</evidence>
<dbReference type="InterPro" id="IPR000531">
    <property type="entry name" value="Beta-barrel_TonB"/>
</dbReference>
<keyword evidence="4" id="KW-0410">Iron transport</keyword>
<dbReference type="AlphaFoldDB" id="A0A1X7KBA9"/>
<dbReference type="PROSITE" id="PS52016">
    <property type="entry name" value="TONB_DEPENDENT_REC_3"/>
    <property type="match status" value="1"/>
</dbReference>
<gene>
    <name evidence="17" type="ORF">SAMN03080602_02736</name>
</gene>
<sequence length="1084" mass="117686">MKTKLNGILTLFLALIVQLSFAQEKTISGTVTDQDGLPLPGVNILVQGTTTGTQSDFDGQYTIKAEAGQVLVFSYIGQKNANMTVGASNTINVQMQEDAQALEEVVVTAFGTGDRNAKATVYANQTVKSEDLLSVPNKNALEALRGKAAGVNLSTASGSVGSSTRIVLRGSGSLTGNNNALIVIDGVAIDNTSTSGGAGESTTGYSDFGNRFNDVNPDDIASVTILKGPSATSLYGSRGASGVVLITTKTGQGKKMQVNYNGSTSMETAIIVLQRQNKFGQGYDNLHLDSGENWSWGPAMDGVVRPWTSPIDSDGDGSLEALTRPYSPVRNQLKDFFNTGYTVTQNINLSGSNDGFTYYASYGNTKQTGILDNTSYDRNNITFNASAKLSEKLKSDFKVSYARVDQNTAQEGSRAFEGNNAYAMAIQSPVNIPFTELRDYTSPFHDLNGYWGSYSSVNPYYILNEYGNEAEIDNFLANASLTYNFLDNLSITGRFGGNIVNTQTDVWTPTYTRGQQLVWTDNLEITTRNGRHNSLGEYINTNIKVENLDATVLVNYDAELSENLKLTAAGGYNFFQRTTDRLVGSTVGGLVVPGTYNLANSSQQPTSSLNRTKYRIFGVLGNATLGYKDAAFLELSARNDWSSTLPSTNNSFFYGAVGASVVVTDLFNIENDIVNYAKLRGSYGTSGKDADLYLLNSYFVGNPEIVDLGDYALTLPKNGIPGFTIGNTIGNPGLKPELTTTYEVGLDFGFFKNRLSGAYTYYHSNHDDQLVTISLPRSTGYTQTVSNIGRMENKGHELSLTLKPILGLVDGLNFELFGAYSTNDNKVVNITDDIDELTIGTFGFAAGTTVTMVAKEGLPFGSFKGNDFKYNDQGEVIVDANTGFPVYPDNDVILGNNQPDYLLNFGANLNYKGFGFRVLFDRKKGGLFASQTKYNTNFNGTNVNTTVYNREPFIFPNSVVDNEDGTFSENTVQITEQDYFTNYDAPVSTQLIDASFLKLREVELSYTFSKDLLKDTFFTNARLSLFGKNLKYWLPDSNKYADPEINGISTSSSGSVSTTGNAQGIETTQTPSSRSVGLNLQLSF</sequence>
<dbReference type="OrthoDB" id="9768177at2"/>
<dbReference type="InterPro" id="IPR012910">
    <property type="entry name" value="Plug_dom"/>
</dbReference>
<dbReference type="InterPro" id="IPR008969">
    <property type="entry name" value="CarboxyPept-like_regulatory"/>
</dbReference>
<dbReference type="InterPro" id="IPR039426">
    <property type="entry name" value="TonB-dep_rcpt-like"/>
</dbReference>
<evidence type="ECO:0000259" key="16">
    <source>
        <dbReference type="Pfam" id="PF07715"/>
    </source>
</evidence>
<evidence type="ECO:0000256" key="9">
    <source>
        <dbReference type="ARBA" id="ARBA00023136"/>
    </source>
</evidence>
<evidence type="ECO:0000256" key="3">
    <source>
        <dbReference type="ARBA" id="ARBA00022452"/>
    </source>
</evidence>
<evidence type="ECO:0000256" key="10">
    <source>
        <dbReference type="ARBA" id="ARBA00023237"/>
    </source>
</evidence>
<name>A0A1X7KBA9_9FLAO</name>
<dbReference type="Pfam" id="PF13715">
    <property type="entry name" value="CarbopepD_reg_2"/>
    <property type="match status" value="1"/>
</dbReference>
<evidence type="ECO:0000313" key="17">
    <source>
        <dbReference type="EMBL" id="SMG38317.1"/>
    </source>
</evidence>
<evidence type="ECO:0000256" key="6">
    <source>
        <dbReference type="ARBA" id="ARBA00023004"/>
    </source>
</evidence>
<dbReference type="PANTHER" id="PTHR32552">
    <property type="entry name" value="FERRICHROME IRON RECEPTOR-RELATED"/>
    <property type="match status" value="1"/>
</dbReference>
<feature type="region of interest" description="Disordered" evidence="13">
    <location>
        <begin position="1050"/>
        <end position="1084"/>
    </location>
</feature>
<feature type="compositionally biased region" description="Polar residues" evidence="13">
    <location>
        <begin position="1061"/>
        <end position="1084"/>
    </location>
</feature>
<evidence type="ECO:0000256" key="5">
    <source>
        <dbReference type="ARBA" id="ARBA00022692"/>
    </source>
</evidence>
<dbReference type="InterPro" id="IPR037066">
    <property type="entry name" value="Plug_dom_sf"/>
</dbReference>
<accession>A0A1X7KBA9</accession>
<dbReference type="SUPFAM" id="SSF56935">
    <property type="entry name" value="Porins"/>
    <property type="match status" value="1"/>
</dbReference>
<keyword evidence="7" id="KW-0406">Ion transport</keyword>
<dbReference type="InterPro" id="IPR023997">
    <property type="entry name" value="TonB-dep_OMP_SusC/RagA_CS"/>
</dbReference>
<dbReference type="Proteomes" id="UP000193420">
    <property type="component" value="Unassembled WGS sequence"/>
</dbReference>
<keyword evidence="8 12" id="KW-0798">TonB box</keyword>
<protein>
    <submittedName>
        <fullName evidence="17">TonB-linked outer membrane protein, SusC/RagA family</fullName>
    </submittedName>
</protein>
<dbReference type="RefSeq" id="WP_085499489.1">
    <property type="nucleotide sequence ID" value="NZ_FXAO01000005.1"/>
</dbReference>
<dbReference type="Gene3D" id="2.60.40.1120">
    <property type="entry name" value="Carboxypeptidase-like, regulatory domain"/>
    <property type="match status" value="1"/>
</dbReference>
<dbReference type="InterPro" id="IPR036942">
    <property type="entry name" value="Beta-barrel_TonB_sf"/>
</dbReference>
<dbReference type="InterPro" id="IPR023996">
    <property type="entry name" value="TonB-dep_OMP_SusC/RagA"/>
</dbReference>
<evidence type="ECO:0000256" key="14">
    <source>
        <dbReference type="SAM" id="SignalP"/>
    </source>
</evidence>
<keyword evidence="2 11" id="KW-0813">Transport</keyword>
<feature type="chain" id="PRO_5012824060" evidence="14">
    <location>
        <begin position="23"/>
        <end position="1084"/>
    </location>
</feature>
<dbReference type="NCBIfam" id="TIGR04057">
    <property type="entry name" value="SusC_RagA_signa"/>
    <property type="match status" value="1"/>
</dbReference>
<dbReference type="GO" id="GO:0006826">
    <property type="term" value="P:iron ion transport"/>
    <property type="evidence" value="ECO:0007669"/>
    <property type="project" value="UniProtKB-KW"/>
</dbReference>
<dbReference type="Gene3D" id="2.170.130.10">
    <property type="entry name" value="TonB-dependent receptor, plug domain"/>
    <property type="match status" value="1"/>
</dbReference>
<reference evidence="18" key="1">
    <citation type="submission" date="2017-04" db="EMBL/GenBank/DDBJ databases">
        <authorList>
            <person name="Varghese N."/>
            <person name="Submissions S."/>
        </authorList>
    </citation>
    <scope>NUCLEOTIDE SEQUENCE [LARGE SCALE GENOMIC DNA]</scope>
    <source>
        <strain evidence="18">DSM 19835</strain>
    </source>
</reference>
<dbReference type="Pfam" id="PF07715">
    <property type="entry name" value="Plug"/>
    <property type="match status" value="1"/>
</dbReference>
<dbReference type="SUPFAM" id="SSF49464">
    <property type="entry name" value="Carboxypeptidase regulatory domain-like"/>
    <property type="match status" value="1"/>
</dbReference>
<evidence type="ECO:0000256" key="4">
    <source>
        <dbReference type="ARBA" id="ARBA00022496"/>
    </source>
</evidence>
<comment type="subcellular location">
    <subcellularLocation>
        <location evidence="1 11">Cell outer membrane</location>
        <topology evidence="1 11">Multi-pass membrane protein</topology>
    </subcellularLocation>
</comment>
<dbReference type="Gene3D" id="2.40.170.20">
    <property type="entry name" value="TonB-dependent receptor, beta-barrel domain"/>
    <property type="match status" value="1"/>
</dbReference>
<keyword evidence="18" id="KW-1185">Reference proteome</keyword>
<proteinExistence type="inferred from homology"/>
<dbReference type="GO" id="GO:0009279">
    <property type="term" value="C:cell outer membrane"/>
    <property type="evidence" value="ECO:0007669"/>
    <property type="project" value="UniProtKB-SubCell"/>
</dbReference>
<dbReference type="STRING" id="188872.SAMN03080602_02736"/>
<dbReference type="NCBIfam" id="TIGR04056">
    <property type="entry name" value="OMP_RagA_SusC"/>
    <property type="match status" value="1"/>
</dbReference>
<dbReference type="PANTHER" id="PTHR32552:SF81">
    <property type="entry name" value="TONB-DEPENDENT OUTER MEMBRANE RECEPTOR"/>
    <property type="match status" value="1"/>
</dbReference>
<feature type="compositionally biased region" description="Low complexity" evidence="13">
    <location>
        <begin position="1050"/>
        <end position="1060"/>
    </location>
</feature>
<evidence type="ECO:0000256" key="12">
    <source>
        <dbReference type="RuleBase" id="RU003357"/>
    </source>
</evidence>
<comment type="similarity">
    <text evidence="11 12">Belongs to the TonB-dependent receptor family.</text>
</comment>
<keyword evidence="14" id="KW-0732">Signal</keyword>
<keyword evidence="5 11" id="KW-0812">Transmembrane</keyword>
<evidence type="ECO:0000256" key="1">
    <source>
        <dbReference type="ARBA" id="ARBA00004571"/>
    </source>
</evidence>
<evidence type="ECO:0000256" key="7">
    <source>
        <dbReference type="ARBA" id="ARBA00023065"/>
    </source>
</evidence>
<feature type="domain" description="TonB-dependent receptor-like beta-barrel" evidence="15">
    <location>
        <begin position="448"/>
        <end position="911"/>
    </location>
</feature>
<evidence type="ECO:0000256" key="11">
    <source>
        <dbReference type="PROSITE-ProRule" id="PRU01360"/>
    </source>
</evidence>
<organism evidence="17 18">
    <name type="scientific">Arenibacter troitsensis</name>
    <dbReference type="NCBI Taxonomy" id="188872"/>
    <lineage>
        <taxon>Bacteria</taxon>
        <taxon>Pseudomonadati</taxon>
        <taxon>Bacteroidota</taxon>
        <taxon>Flavobacteriia</taxon>
        <taxon>Flavobacteriales</taxon>
        <taxon>Flavobacteriaceae</taxon>
        <taxon>Arenibacter</taxon>
    </lineage>
</organism>
<evidence type="ECO:0000259" key="15">
    <source>
        <dbReference type="Pfam" id="PF00593"/>
    </source>
</evidence>